<comment type="subcellular location">
    <subcellularLocation>
        <location evidence="2">Cell outer membrane</location>
        <topology evidence="2">Lipid-anchor</topology>
    </subcellularLocation>
</comment>
<evidence type="ECO:0000313" key="10">
    <source>
        <dbReference type="EMBL" id="AHH04175.1"/>
    </source>
</evidence>
<geneLocation type="plasmid" evidence="10">
    <name>unnamed</name>
</geneLocation>
<dbReference type="SUPFAM" id="SSF63515">
    <property type="entry name" value="Outer surface protein C (OspC)"/>
    <property type="match status" value="1"/>
</dbReference>
<keyword evidence="5" id="KW-0472">Membrane</keyword>
<gene>
    <name evidence="10" type="ORF">BHY_1224</name>
</gene>
<dbReference type="PROSITE" id="PS51257">
    <property type="entry name" value="PROKAR_LIPOPROTEIN"/>
    <property type="match status" value="1"/>
</dbReference>
<sequence>MRKRISAIIMTLFMVFMSCNNGGPELKSDEVAKSDGTVLDLSKISVKIKDAVAFAKGVKEIETLVKSIDELAKGIKKKIGAAGLVDDNNGNDKNNALMAGAYSVSLDIVGKSKALQIPEYIKDQGVTDKVTGISSAAEAFVNKLKEKNNVLGVDQGAATDDNVKKAIDRNTHPNGENGSKELQALNTAIDALLTSANGAVEAAIAEFATPAKPAAPVKS</sequence>
<protein>
    <submittedName>
        <fullName evidence="10">Variable outer membrane protein</fullName>
    </submittedName>
</protein>
<feature type="chain" id="PRO_5004872566" evidence="9">
    <location>
        <begin position="23"/>
        <end position="219"/>
    </location>
</feature>
<evidence type="ECO:0000256" key="7">
    <source>
        <dbReference type="ARBA" id="ARBA00023237"/>
    </source>
</evidence>
<evidence type="ECO:0000256" key="1">
    <source>
        <dbReference type="ARBA" id="ARBA00003932"/>
    </source>
</evidence>
<dbReference type="InterPro" id="IPR036437">
    <property type="entry name" value="OspC-like_sf"/>
</dbReference>
<dbReference type="RefSeq" id="WP_025434291.1">
    <property type="nucleotide sequence ID" value="NZ_CP004160.1"/>
</dbReference>
<dbReference type="InterPro" id="IPR001800">
    <property type="entry name" value="Lipoprotein_OspC"/>
</dbReference>
<dbReference type="Pfam" id="PF01441">
    <property type="entry name" value="Lipoprotein_6"/>
    <property type="match status" value="1"/>
</dbReference>
<dbReference type="Gene3D" id="1.20.120.240">
    <property type="entry name" value="Lipoprotein, type 6"/>
    <property type="match status" value="1"/>
</dbReference>
<keyword evidence="7" id="KW-0998">Cell outer membrane</keyword>
<comment type="function">
    <text evidence="1">The Vlp and Vsp proteins are antigenically distinct proteins, only one vlp or vsp gene is transcriptionally active at any one time. Switching between these genes is a mechanism of host immune response evasion.</text>
</comment>
<evidence type="ECO:0000256" key="5">
    <source>
        <dbReference type="ARBA" id="ARBA00023136"/>
    </source>
</evidence>
<dbReference type="AlphaFoldDB" id="W5SB65"/>
<accession>W5SB65</accession>
<dbReference type="GO" id="GO:0009279">
    <property type="term" value="C:cell outer membrane"/>
    <property type="evidence" value="ECO:0007669"/>
    <property type="project" value="UniProtKB-SubCell"/>
</dbReference>
<evidence type="ECO:0000256" key="8">
    <source>
        <dbReference type="ARBA" id="ARBA00023288"/>
    </source>
</evidence>
<feature type="signal peptide" evidence="9">
    <location>
        <begin position="1"/>
        <end position="22"/>
    </location>
</feature>
<evidence type="ECO:0000256" key="2">
    <source>
        <dbReference type="ARBA" id="ARBA00004459"/>
    </source>
</evidence>
<evidence type="ECO:0000256" key="9">
    <source>
        <dbReference type="SAM" id="SignalP"/>
    </source>
</evidence>
<organism evidence="10">
    <name type="scientific">Borrelia nietonii YOR</name>
    <dbReference type="NCBI Taxonomy" id="1293576"/>
    <lineage>
        <taxon>Bacteria</taxon>
        <taxon>Pseudomonadati</taxon>
        <taxon>Spirochaetota</taxon>
        <taxon>Spirochaetia</taxon>
        <taxon>Spirochaetales</taxon>
        <taxon>Borreliaceae</taxon>
        <taxon>Borrelia</taxon>
        <taxon>Borrelia nietonii</taxon>
    </lineage>
</organism>
<name>W5SB65_9SPIR</name>
<comment type="similarity">
    <text evidence="3">Belongs to the variable small protein (Vsp) family.</text>
</comment>
<dbReference type="HOGENOM" id="CLU_089887_0_0_12"/>
<evidence type="ECO:0000256" key="3">
    <source>
        <dbReference type="ARBA" id="ARBA00008719"/>
    </source>
</evidence>
<evidence type="ECO:0000256" key="4">
    <source>
        <dbReference type="ARBA" id="ARBA00022729"/>
    </source>
</evidence>
<proteinExistence type="inferred from homology"/>
<keyword evidence="4 9" id="KW-0732">Signal</keyword>
<evidence type="ECO:0000256" key="6">
    <source>
        <dbReference type="ARBA" id="ARBA00023139"/>
    </source>
</evidence>
<reference evidence="10" key="1">
    <citation type="submission" date="2013-02" db="EMBL/GenBank/DDBJ databases">
        <title>Comparative genomics of Borrelia species.</title>
        <authorList>
            <person name="Schwan T.G."/>
            <person name="Raffel S.J."/>
            <person name="Porcella S.F."/>
        </authorList>
    </citation>
    <scope>NUCLEOTIDE SEQUENCE</scope>
    <source>
        <strain evidence="10">YOR</strain>
        <plasmid evidence="10">unnamed</plasmid>
    </source>
</reference>
<keyword evidence="8" id="KW-0449">Lipoprotein</keyword>
<dbReference type="EMBL" id="CP004160">
    <property type="protein sequence ID" value="AHH04175.1"/>
    <property type="molecule type" value="Genomic_DNA"/>
</dbReference>
<keyword evidence="6" id="KW-0564">Palmitate</keyword>
<keyword evidence="10" id="KW-0614">Plasmid</keyword>